<dbReference type="InterPro" id="IPR014719">
    <property type="entry name" value="Ribosomal_bL12_C/ClpS-like"/>
</dbReference>
<organism evidence="3 4">
    <name type="scientific">Pectobacterium phage vB_PatP_CB3</name>
    <dbReference type="NCBI Taxonomy" id="1958918"/>
    <lineage>
        <taxon>Viruses</taxon>
        <taxon>Duplodnaviria</taxon>
        <taxon>Heunggongvirae</taxon>
        <taxon>Uroviricota</taxon>
        <taxon>Caudoviricetes</taxon>
        <taxon>Schitoviridae</taxon>
        <taxon>Cbunavirus</taxon>
        <taxon>Cbunavirus CB4</taxon>
    </lineage>
</organism>
<evidence type="ECO:0000256" key="1">
    <source>
        <dbReference type="SAM" id="MobiDB-lite"/>
    </source>
</evidence>
<evidence type="ECO:0000313" key="4">
    <source>
        <dbReference type="Proteomes" id="UP000241977"/>
    </source>
</evidence>
<protein>
    <submittedName>
        <fullName evidence="3">DNA polymerase I</fullName>
    </submittedName>
</protein>
<reference evidence="3 4" key="1">
    <citation type="submission" date="2017-01" db="EMBL/GenBank/DDBJ databases">
        <title>Isolation and Characterization of Pectobacterium phages.</title>
        <authorList>
            <person name="Buttimer C.T.H."/>
            <person name="Lucid A."/>
            <person name="Coffey A."/>
        </authorList>
    </citation>
    <scope>NUCLEOTIDE SEQUENCE [LARGE SCALE GENOMIC DNA]</scope>
</reference>
<evidence type="ECO:0000259" key="2">
    <source>
        <dbReference type="Pfam" id="PF00542"/>
    </source>
</evidence>
<accession>A0A2P0PAX9</accession>
<dbReference type="Pfam" id="PF00542">
    <property type="entry name" value="Ribosomal_L12"/>
    <property type="match status" value="1"/>
</dbReference>
<dbReference type="SUPFAM" id="SSF54736">
    <property type="entry name" value="ClpS-like"/>
    <property type="match status" value="1"/>
</dbReference>
<dbReference type="Gene3D" id="3.30.1390.10">
    <property type="match status" value="1"/>
</dbReference>
<feature type="compositionally biased region" description="Basic and acidic residues" evidence="1">
    <location>
        <begin position="506"/>
        <end position="522"/>
    </location>
</feature>
<name>A0A2P0PAX9_9CAUD</name>
<sequence length="699" mass="74573">MKNSVVVVAVSVDASYVILFTDDGNTVDLKQGDPRITNIMATVKAPLSEVPPRAVEVSLEMPKATLDTPEFGAAEEASGGVIRFFKVAKKRIADWFKDEPESPPAVADPAPSAFVAPQTLGVVPGTEVQPAEPEALVSGNYDVLLTSFVEGNKVAVIKAIRVSTGAGLKESADLVNASKPVMIATNVTATKAQDIREQVLLAGGQVQTVLLPVGGNPVLEPEAPVKPAAPTNEEKLALANARLDILEAEGVKPSDPKFKEELTEDETVVAVTNNGRTIIPEAQHLATQLKAATELKDFTGFQKFLDRLGTVVNKRRFSVEDLMKFMKHGDLPIADDGSLVIYKRLTKHGKDKSGRDLYVDVHSRKVIQRVGSRVFMDESLVDPDRRQDCSNGLHVAALSYLRGFSGGITIIGKVAPEDVIAVPEYNNNKMRVAGYDILAVLDGKQASVVNRGGKLSSVPGGTELLNAVLRGKHIPIDQTVQIGGARGSNLTITDLENVSPLTEALKPEDIRNKNLDVPDKDGYIPPKPSEPVKPVDLKPEEKAPANKAENLTPVEPKVENVKKETKAQTAQRLYDEFKGAATSSTAGTKAAELLAFKKSSKKSWTVLGLSDDIGGLVTEKATSVAPKVAVKTVSGFDDLKAKAPKAGSPKAQMAEVLKGSKINVEIANKALAIKRAAKKSWATLGVSDEVAAMIESLTK</sequence>
<feature type="domain" description="Large ribosomal subunit protein bL12 C-terminal" evidence="2">
    <location>
        <begin position="141"/>
        <end position="207"/>
    </location>
</feature>
<feature type="compositionally biased region" description="Basic and acidic residues" evidence="1">
    <location>
        <begin position="533"/>
        <end position="544"/>
    </location>
</feature>
<dbReference type="EMBL" id="KY514265">
    <property type="protein sequence ID" value="ARB11873.1"/>
    <property type="molecule type" value="Genomic_DNA"/>
</dbReference>
<evidence type="ECO:0000313" key="3">
    <source>
        <dbReference type="EMBL" id="ARB11873.1"/>
    </source>
</evidence>
<gene>
    <name evidence="3" type="ORF">CB3_049</name>
</gene>
<dbReference type="GO" id="GO:0003735">
    <property type="term" value="F:structural constituent of ribosome"/>
    <property type="evidence" value="ECO:0007669"/>
    <property type="project" value="InterPro"/>
</dbReference>
<feature type="region of interest" description="Disordered" evidence="1">
    <location>
        <begin position="506"/>
        <end position="545"/>
    </location>
</feature>
<dbReference type="InterPro" id="IPR013823">
    <property type="entry name" value="Ribosomal_bL12_C"/>
</dbReference>
<dbReference type="Proteomes" id="UP000241977">
    <property type="component" value="Segment"/>
</dbReference>
<proteinExistence type="predicted"/>